<accession>A0A1H1T0X5</accession>
<protein>
    <submittedName>
        <fullName evidence="5">4-hydroxy-tetrahydrodipicolinate synthase</fullName>
    </submittedName>
</protein>
<dbReference type="PANTHER" id="PTHR12128">
    <property type="entry name" value="DIHYDRODIPICOLINATE SYNTHASE"/>
    <property type="match status" value="1"/>
</dbReference>
<dbReference type="CDD" id="cd00408">
    <property type="entry name" value="DHDPS-like"/>
    <property type="match status" value="1"/>
</dbReference>
<organism evidence="5 6">
    <name type="scientific">Paraoerskovia marina</name>
    <dbReference type="NCBI Taxonomy" id="545619"/>
    <lineage>
        <taxon>Bacteria</taxon>
        <taxon>Bacillati</taxon>
        <taxon>Actinomycetota</taxon>
        <taxon>Actinomycetes</taxon>
        <taxon>Micrococcales</taxon>
        <taxon>Cellulomonadaceae</taxon>
        <taxon>Paraoerskovia</taxon>
    </lineage>
</organism>
<comment type="similarity">
    <text evidence="1 3">Belongs to the DapA family.</text>
</comment>
<dbReference type="AlphaFoldDB" id="A0A1H1T0X5"/>
<dbReference type="Gene3D" id="3.20.20.70">
    <property type="entry name" value="Aldolase class I"/>
    <property type="match status" value="2"/>
</dbReference>
<keyword evidence="6" id="KW-1185">Reference proteome</keyword>
<evidence type="ECO:0000313" key="6">
    <source>
        <dbReference type="Proteomes" id="UP000185663"/>
    </source>
</evidence>
<dbReference type="GO" id="GO:0005829">
    <property type="term" value="C:cytosol"/>
    <property type="evidence" value="ECO:0007669"/>
    <property type="project" value="TreeGrafter"/>
</dbReference>
<dbReference type="SMART" id="SM01130">
    <property type="entry name" value="DHDPS"/>
    <property type="match status" value="1"/>
</dbReference>
<name>A0A1H1T0X5_9CELL</name>
<gene>
    <name evidence="5" type="ORF">SAMN04489860_1768</name>
</gene>
<evidence type="ECO:0000256" key="4">
    <source>
        <dbReference type="PIRSR" id="PIRSR001365-2"/>
    </source>
</evidence>
<dbReference type="SUPFAM" id="SSF51569">
    <property type="entry name" value="Aldolase"/>
    <property type="match status" value="1"/>
</dbReference>
<dbReference type="RefSeq" id="WP_083372277.1">
    <property type="nucleotide sequence ID" value="NZ_LT629776.1"/>
</dbReference>
<dbReference type="Pfam" id="PF00701">
    <property type="entry name" value="DHDPS"/>
    <property type="match status" value="2"/>
</dbReference>
<dbReference type="STRING" id="545619.SAMN04489860_1768"/>
<evidence type="ECO:0000256" key="3">
    <source>
        <dbReference type="PIRNR" id="PIRNR001365"/>
    </source>
</evidence>
<dbReference type="Proteomes" id="UP000185663">
    <property type="component" value="Chromosome I"/>
</dbReference>
<dbReference type="InterPro" id="IPR002220">
    <property type="entry name" value="DapA-like"/>
</dbReference>
<sequence length="264" mass="27292">MINDIVRVLSAFPLTPFHDDQVDQGAFARLIERLVSSGVDSITELGSTGSYAYLDADERVRVAQLAVHHSGPTPVVIGVGDLRTSHVLAHVESAGQAGAAGLLLAPVTCQALTADGIAQLPGIASIKIPGVPTDPSEAAEHVAAIRAAIPEHVTIGVSGDAFGATCLSAGCDAWYSVIAGTLPGPAIAITRAARAGRATAATEESEWLTPLWTLFAEFGSLRVTAAIAEHLGLVRSRSLPLPIQALANDERDRAARVVLHLGLA</sequence>
<dbReference type="EMBL" id="LT629776">
    <property type="protein sequence ID" value="SDS53636.1"/>
    <property type="molecule type" value="Genomic_DNA"/>
</dbReference>
<keyword evidence="2 3" id="KW-0456">Lyase</keyword>
<dbReference type="GO" id="GO:0008840">
    <property type="term" value="F:4-hydroxy-tetrahydrodipicolinate synthase activity"/>
    <property type="evidence" value="ECO:0007669"/>
    <property type="project" value="TreeGrafter"/>
</dbReference>
<reference evidence="5 6" key="1">
    <citation type="submission" date="2016-10" db="EMBL/GenBank/DDBJ databases">
        <authorList>
            <person name="de Groot N.N."/>
        </authorList>
    </citation>
    <scope>NUCLEOTIDE SEQUENCE [LARGE SCALE GENOMIC DNA]</scope>
    <source>
        <strain evidence="5 6">DSM 22126</strain>
    </source>
</reference>
<evidence type="ECO:0000256" key="1">
    <source>
        <dbReference type="ARBA" id="ARBA00007592"/>
    </source>
</evidence>
<dbReference type="PIRSF" id="PIRSF001365">
    <property type="entry name" value="DHDPS"/>
    <property type="match status" value="1"/>
</dbReference>
<evidence type="ECO:0000313" key="5">
    <source>
        <dbReference type="EMBL" id="SDS53636.1"/>
    </source>
</evidence>
<dbReference type="OrthoDB" id="9778880at2"/>
<dbReference type="InterPro" id="IPR013785">
    <property type="entry name" value="Aldolase_TIM"/>
</dbReference>
<evidence type="ECO:0000256" key="2">
    <source>
        <dbReference type="ARBA" id="ARBA00023239"/>
    </source>
</evidence>
<dbReference type="PANTHER" id="PTHR12128:SF66">
    <property type="entry name" value="4-HYDROXY-2-OXOGLUTARATE ALDOLASE, MITOCHONDRIAL"/>
    <property type="match status" value="1"/>
</dbReference>
<feature type="binding site" evidence="4">
    <location>
        <position position="48"/>
    </location>
    <ligand>
        <name>pyruvate</name>
        <dbReference type="ChEBI" id="CHEBI:15361"/>
    </ligand>
</feature>
<proteinExistence type="inferred from homology"/>